<accession>A0A0F0GB75</accession>
<evidence type="ECO:0000256" key="1">
    <source>
        <dbReference type="ARBA" id="ARBA00022801"/>
    </source>
</evidence>
<dbReference type="Proteomes" id="UP000033393">
    <property type="component" value="Unassembled WGS sequence"/>
</dbReference>
<dbReference type="InterPro" id="IPR000073">
    <property type="entry name" value="AB_hydrolase_1"/>
</dbReference>
<dbReference type="GO" id="GO:0016787">
    <property type="term" value="F:hydrolase activity"/>
    <property type="evidence" value="ECO:0007669"/>
    <property type="project" value="UniProtKB-KW"/>
</dbReference>
<dbReference type="InterPro" id="IPR000639">
    <property type="entry name" value="Epox_hydrolase-like"/>
</dbReference>
<evidence type="ECO:0000313" key="3">
    <source>
        <dbReference type="EMBL" id="KJK33559.1"/>
    </source>
</evidence>
<dbReference type="EMBL" id="JYJG01000521">
    <property type="protein sequence ID" value="KJK33559.1"/>
    <property type="molecule type" value="Genomic_DNA"/>
</dbReference>
<dbReference type="SUPFAM" id="SSF53474">
    <property type="entry name" value="alpha/beta-Hydrolases"/>
    <property type="match status" value="1"/>
</dbReference>
<dbReference type="RefSeq" id="WP_045318096.1">
    <property type="nucleotide sequence ID" value="NZ_JYJG01000521.1"/>
</dbReference>
<dbReference type="AlphaFoldDB" id="A0A0F0GB75"/>
<keyword evidence="1 3" id="KW-0378">Hydrolase</keyword>
<gene>
    <name evidence="3" type="ORF">UK23_45590</name>
</gene>
<proteinExistence type="predicted"/>
<feature type="non-terminal residue" evidence="3">
    <location>
        <position position="1"/>
    </location>
</feature>
<dbReference type="PANTHER" id="PTHR43329">
    <property type="entry name" value="EPOXIDE HYDROLASE"/>
    <property type="match status" value="1"/>
</dbReference>
<dbReference type="Pfam" id="PF00561">
    <property type="entry name" value="Abhydrolase_1"/>
    <property type="match status" value="1"/>
</dbReference>
<dbReference type="PATRIC" id="fig|68170.10.peg.2550"/>
<dbReference type="InterPro" id="IPR029058">
    <property type="entry name" value="AB_hydrolase_fold"/>
</dbReference>
<comment type="caution">
    <text evidence="3">The sequence shown here is derived from an EMBL/GenBank/DDBJ whole genome shotgun (WGS) entry which is preliminary data.</text>
</comment>
<keyword evidence="4" id="KW-1185">Reference proteome</keyword>
<protein>
    <submittedName>
        <fullName evidence="3">Epoxide hydrolase</fullName>
    </submittedName>
</protein>
<organism evidence="3 4">
    <name type="scientific">Lentzea aerocolonigenes</name>
    <name type="common">Lechevalieria aerocolonigenes</name>
    <name type="synonym">Saccharothrix aerocolonigenes</name>
    <dbReference type="NCBI Taxonomy" id="68170"/>
    <lineage>
        <taxon>Bacteria</taxon>
        <taxon>Bacillati</taxon>
        <taxon>Actinomycetota</taxon>
        <taxon>Actinomycetes</taxon>
        <taxon>Pseudonocardiales</taxon>
        <taxon>Pseudonocardiaceae</taxon>
        <taxon>Lentzea</taxon>
    </lineage>
</organism>
<feature type="domain" description="AB hydrolase-1" evidence="2">
    <location>
        <begin position="4"/>
        <end position="249"/>
    </location>
</feature>
<reference evidence="3 4" key="1">
    <citation type="submission" date="2015-02" db="EMBL/GenBank/DDBJ databases">
        <authorList>
            <person name="Ju K.-S."/>
            <person name="Doroghazi J.R."/>
            <person name="Metcalf W."/>
        </authorList>
    </citation>
    <scope>NUCLEOTIDE SEQUENCE [LARGE SCALE GENOMIC DNA]</scope>
    <source>
        <strain evidence="3 4">NRRL B-16140</strain>
    </source>
</reference>
<evidence type="ECO:0000313" key="4">
    <source>
        <dbReference type="Proteomes" id="UP000033393"/>
    </source>
</evidence>
<sequence>HQFQSLVDAGYHVVAPDQRGYGHTDSAESMEQYSILHLVGDVAQLIHALGEEQAVVIGHDWGAVVAWYTALLRPDLVRGVAGLSVPPAPRSPAPPLSLLRQHFGEGFYQIYFQRPGVAEAEFEADVRTMFRTLLGGTTDRPGVPAGAGFLDQFTAPQVLPDWLDDEDIDVAVDSFTRSGFSGGLNWYRNIDRNWELTSPWHHAQITPPALYLSGERDLVRQFTDISGIDRIVPNLRGIVDIPDAGHWLPQERPDEVNTALLNFIKEI</sequence>
<dbReference type="OrthoDB" id="2987348at2"/>
<evidence type="ECO:0000259" key="2">
    <source>
        <dbReference type="Pfam" id="PF00561"/>
    </source>
</evidence>
<dbReference type="Gene3D" id="3.40.50.1820">
    <property type="entry name" value="alpha/beta hydrolase"/>
    <property type="match status" value="1"/>
</dbReference>
<name>A0A0F0GB75_LENAE</name>
<dbReference type="PRINTS" id="PR00412">
    <property type="entry name" value="EPOXHYDRLASE"/>
</dbReference>